<dbReference type="Gene3D" id="3.60.15.10">
    <property type="entry name" value="Ribonuclease Z/Hydroxyacylglutathione hydrolase-like"/>
    <property type="match status" value="1"/>
</dbReference>
<dbReference type="GO" id="GO:0016787">
    <property type="term" value="F:hydrolase activity"/>
    <property type="evidence" value="ECO:0007669"/>
    <property type="project" value="UniProtKB-KW"/>
</dbReference>
<dbReference type="InterPro" id="IPR036866">
    <property type="entry name" value="RibonucZ/Hydroxyglut_hydro"/>
</dbReference>
<dbReference type="SUPFAM" id="SSF56281">
    <property type="entry name" value="Metallo-hydrolase/oxidoreductase"/>
    <property type="match status" value="1"/>
</dbReference>
<sequence>MHRLRVGKLEVYLLHDGEFWLDGGAMFGVVPKALWGRLTTPDAENRIRLCLRPMLVRSGKRWVLVETGLDRKPGEKFRRIYGLGDASPVLDQLSRLGLDPRDIDLVVNTHLHFDHAGLNTRWEGGKLLPTFPRARYLVQRRELEDARSPHERNRASYLPENVEPLLDSGHFELLEGEAEILPGVRLIPLPGHTLGQQGVVLECEGERLIYTADLIPTLLHAPLPYIMAYDLHPLTTLETRKRYYPVWLQENCLLVTPHDPQHPLGRLQVGEKGYHAVPVIPDRF</sequence>
<keyword evidence="7" id="KW-1185">Reference proteome</keyword>
<dbReference type="PANTHER" id="PTHR42978:SF6">
    <property type="entry name" value="QUORUM-QUENCHING LACTONASE YTNP-RELATED"/>
    <property type="match status" value="1"/>
</dbReference>
<dbReference type="KEGG" id="msv:Mesil_1841"/>
<dbReference type="eggNOG" id="COG0491">
    <property type="taxonomic scope" value="Bacteria"/>
</dbReference>
<keyword evidence="2" id="KW-0479">Metal-binding</keyword>
<dbReference type="EMBL" id="CP002042">
    <property type="protein sequence ID" value="ADH63718.1"/>
    <property type="molecule type" value="Genomic_DNA"/>
</dbReference>
<evidence type="ECO:0000313" key="6">
    <source>
        <dbReference type="EMBL" id="ADH63718.1"/>
    </source>
</evidence>
<keyword evidence="3" id="KW-0378">Hydrolase</keyword>
<dbReference type="RefSeq" id="WP_013158275.1">
    <property type="nucleotide sequence ID" value="NC_014212.1"/>
</dbReference>
<evidence type="ECO:0000256" key="4">
    <source>
        <dbReference type="ARBA" id="ARBA00022833"/>
    </source>
</evidence>
<dbReference type="InterPro" id="IPR001279">
    <property type="entry name" value="Metallo-B-lactamas"/>
</dbReference>
<feature type="domain" description="Metallo-beta-lactamase" evidence="5">
    <location>
        <begin position="50"/>
        <end position="258"/>
    </location>
</feature>
<dbReference type="GO" id="GO:0046872">
    <property type="term" value="F:metal ion binding"/>
    <property type="evidence" value="ECO:0007669"/>
    <property type="project" value="UniProtKB-KW"/>
</dbReference>
<evidence type="ECO:0000259" key="5">
    <source>
        <dbReference type="SMART" id="SM00849"/>
    </source>
</evidence>
<dbReference type="InterPro" id="IPR051013">
    <property type="entry name" value="MBL_superfamily_lactonases"/>
</dbReference>
<comment type="similarity">
    <text evidence="1">Belongs to the metallo-beta-lactamase superfamily.</text>
</comment>
<dbReference type="Pfam" id="PF00753">
    <property type="entry name" value="Lactamase_B"/>
    <property type="match status" value="1"/>
</dbReference>
<dbReference type="SMART" id="SM00849">
    <property type="entry name" value="Lactamase_B"/>
    <property type="match status" value="1"/>
</dbReference>
<evidence type="ECO:0000256" key="1">
    <source>
        <dbReference type="ARBA" id="ARBA00007749"/>
    </source>
</evidence>
<evidence type="ECO:0000256" key="2">
    <source>
        <dbReference type="ARBA" id="ARBA00022723"/>
    </source>
</evidence>
<dbReference type="STRING" id="526227.Mesil_1841"/>
<keyword evidence="4" id="KW-0862">Zinc</keyword>
<accession>D7BG15</accession>
<dbReference type="PANTHER" id="PTHR42978">
    <property type="entry name" value="QUORUM-QUENCHING LACTONASE YTNP-RELATED-RELATED"/>
    <property type="match status" value="1"/>
</dbReference>
<protein>
    <submittedName>
        <fullName evidence="6">Beta-lactamase domain protein</fullName>
    </submittedName>
</protein>
<proteinExistence type="inferred from homology"/>
<organism evidence="6 7">
    <name type="scientific">Allomeiothermus silvanus (strain ATCC 700542 / DSM 9946 / NBRC 106475 / NCIMB 13440 / VI-R2)</name>
    <name type="common">Thermus silvanus</name>
    <dbReference type="NCBI Taxonomy" id="526227"/>
    <lineage>
        <taxon>Bacteria</taxon>
        <taxon>Thermotogati</taxon>
        <taxon>Deinococcota</taxon>
        <taxon>Deinococci</taxon>
        <taxon>Thermales</taxon>
        <taxon>Thermaceae</taxon>
        <taxon>Allomeiothermus</taxon>
    </lineage>
</organism>
<dbReference type="AlphaFoldDB" id="D7BG15"/>
<gene>
    <name evidence="6" type="ordered locus">Mesil_1841</name>
</gene>
<evidence type="ECO:0000313" key="7">
    <source>
        <dbReference type="Proteomes" id="UP000001916"/>
    </source>
</evidence>
<dbReference type="Proteomes" id="UP000001916">
    <property type="component" value="Chromosome"/>
</dbReference>
<reference evidence="6 7" key="1">
    <citation type="journal article" date="2010" name="Stand. Genomic Sci.">
        <title>Complete genome sequence of Meiothermus silvanus type strain (VI-R2).</title>
        <authorList>
            <person name="Sikorski J."/>
            <person name="Tindall B.J."/>
            <person name="Lowry S."/>
            <person name="Lucas S."/>
            <person name="Nolan M."/>
            <person name="Copeland A."/>
            <person name="Glavina Del Rio T."/>
            <person name="Tice H."/>
            <person name="Cheng J.F."/>
            <person name="Han C."/>
            <person name="Pitluck S."/>
            <person name="Liolios K."/>
            <person name="Ivanova N."/>
            <person name="Mavromatis K."/>
            <person name="Mikhailova N."/>
            <person name="Pati A."/>
            <person name="Goodwin L."/>
            <person name="Chen A."/>
            <person name="Palaniappan K."/>
            <person name="Land M."/>
            <person name="Hauser L."/>
            <person name="Chang Y.J."/>
            <person name="Jeffries C.D."/>
            <person name="Rohde M."/>
            <person name="Goker M."/>
            <person name="Woyke T."/>
            <person name="Bristow J."/>
            <person name="Eisen J.A."/>
            <person name="Markowitz V."/>
            <person name="Hugenholtz P."/>
            <person name="Kyrpides N.C."/>
            <person name="Klenk H.P."/>
            <person name="Lapidus A."/>
        </authorList>
    </citation>
    <scope>NUCLEOTIDE SEQUENCE [LARGE SCALE GENOMIC DNA]</scope>
    <source>
        <strain evidence="7">ATCC 700542 / DSM 9946 / VI-R2</strain>
    </source>
</reference>
<evidence type="ECO:0000256" key="3">
    <source>
        <dbReference type="ARBA" id="ARBA00022801"/>
    </source>
</evidence>
<dbReference type="HOGENOM" id="CLU_056519_2_0_0"/>
<dbReference type="OrthoDB" id="9802897at2"/>
<name>D7BG15_ALLS1</name>